<evidence type="ECO:0000313" key="2">
    <source>
        <dbReference type="Proteomes" id="UP001356308"/>
    </source>
</evidence>
<reference evidence="1 2" key="1">
    <citation type="submission" date="2024-01" db="EMBL/GenBank/DDBJ databases">
        <title>Maribacter spp. originated from different algae showed divergent polysaccharides utilization ability.</title>
        <authorList>
            <person name="Wang H."/>
            <person name="Wu Y."/>
        </authorList>
    </citation>
    <scope>NUCLEOTIDE SEQUENCE [LARGE SCALE GENOMIC DNA]</scope>
    <source>
        <strain evidence="1 2">PR1</strain>
    </source>
</reference>
<gene>
    <name evidence="1" type="ORF">V1I91_07455</name>
</gene>
<accession>A0ABU7ITP7</accession>
<evidence type="ECO:0000313" key="1">
    <source>
        <dbReference type="EMBL" id="MEE1975901.1"/>
    </source>
</evidence>
<protein>
    <submittedName>
        <fullName evidence="1">Uncharacterized protein</fullName>
    </submittedName>
</protein>
<dbReference type="EMBL" id="JAZDDG010000003">
    <property type="protein sequence ID" value="MEE1975901.1"/>
    <property type="molecule type" value="Genomic_DNA"/>
</dbReference>
<proteinExistence type="predicted"/>
<sequence length="45" mass="5280">MQFLNKEIELLTKRKMTSSLVKKEISCGIFQDVEKLPQKEQKTNP</sequence>
<dbReference type="RefSeq" id="WP_272650719.1">
    <property type="nucleotide sequence ID" value="NZ_JAZDDG010000003.1"/>
</dbReference>
<name>A0ABU7ITP7_9FLAO</name>
<dbReference type="Proteomes" id="UP001356308">
    <property type="component" value="Unassembled WGS sequence"/>
</dbReference>
<comment type="caution">
    <text evidence="1">The sequence shown here is derived from an EMBL/GenBank/DDBJ whole genome shotgun (WGS) entry which is preliminary data.</text>
</comment>
<organism evidence="1 2">
    <name type="scientific">Maribacter cobaltidurans</name>
    <dbReference type="NCBI Taxonomy" id="1178778"/>
    <lineage>
        <taxon>Bacteria</taxon>
        <taxon>Pseudomonadati</taxon>
        <taxon>Bacteroidota</taxon>
        <taxon>Flavobacteriia</taxon>
        <taxon>Flavobacteriales</taxon>
        <taxon>Flavobacteriaceae</taxon>
        <taxon>Maribacter</taxon>
    </lineage>
</organism>
<keyword evidence="2" id="KW-1185">Reference proteome</keyword>